<protein>
    <submittedName>
        <fullName evidence="1">Uncharacterized protein</fullName>
    </submittedName>
</protein>
<evidence type="ECO:0000313" key="2">
    <source>
        <dbReference type="Proteomes" id="UP000011991"/>
    </source>
</evidence>
<comment type="caution">
    <text evidence="1">The sequence shown here is derived from an EMBL/GenBank/DDBJ whole genome shotgun (WGS) entry which is preliminary data.</text>
</comment>
<keyword evidence="2" id="KW-1185">Reference proteome</keyword>
<proteinExistence type="predicted"/>
<accession>M5RQX5</accession>
<name>M5RQX5_9BACT</name>
<dbReference type="AlphaFoldDB" id="M5RQX5"/>
<reference evidence="1 2" key="1">
    <citation type="journal article" date="2013" name="Mar. Genomics">
        <title>Expression of sulfatases in Rhodopirellula baltica and the diversity of sulfatases in the genus Rhodopirellula.</title>
        <authorList>
            <person name="Wegner C.E."/>
            <person name="Richter-Heitmann T."/>
            <person name="Klindworth A."/>
            <person name="Klockow C."/>
            <person name="Richter M."/>
            <person name="Achstetter T."/>
            <person name="Glockner F.O."/>
            <person name="Harder J."/>
        </authorList>
    </citation>
    <scope>NUCLEOTIDE SEQUENCE [LARGE SCALE GENOMIC DNA]</scope>
    <source>
        <strain evidence="1 2">SM1</strain>
    </source>
</reference>
<evidence type="ECO:0000313" key="1">
    <source>
        <dbReference type="EMBL" id="EMI16349.1"/>
    </source>
</evidence>
<organism evidence="1 2">
    <name type="scientific">Rhodopirellula maiorica SM1</name>
    <dbReference type="NCBI Taxonomy" id="1265738"/>
    <lineage>
        <taxon>Bacteria</taxon>
        <taxon>Pseudomonadati</taxon>
        <taxon>Planctomycetota</taxon>
        <taxon>Planctomycetia</taxon>
        <taxon>Pirellulales</taxon>
        <taxon>Pirellulaceae</taxon>
        <taxon>Novipirellula</taxon>
    </lineage>
</organism>
<dbReference type="Proteomes" id="UP000011991">
    <property type="component" value="Unassembled WGS sequence"/>
</dbReference>
<sequence length="118" mass="13120">MFDEKTPLVDKRASHIEHHPDDIEFEKITLTVAPSTRTAAPVIADTCSDATNTHLFAISSTVSKRGIDEVGRTFFKKLGLDLFASLVAPLASLVAIASQISDELRHALRRRWPRQESH</sequence>
<dbReference type="EMBL" id="ANOG01000967">
    <property type="protein sequence ID" value="EMI16349.1"/>
    <property type="molecule type" value="Genomic_DNA"/>
</dbReference>
<dbReference type="PATRIC" id="fig|1265738.3.peg.6750"/>
<dbReference type="RefSeq" id="WP_008706962.1">
    <property type="nucleotide sequence ID" value="NZ_ANOG01000967.1"/>
</dbReference>
<gene>
    <name evidence="1" type="ORF">RMSM_06753</name>
</gene>